<comment type="caution">
    <text evidence="1">The sequence shown here is derived from an EMBL/GenBank/DDBJ whole genome shotgun (WGS) entry which is preliminary data.</text>
</comment>
<dbReference type="Proteomes" id="UP000238350">
    <property type="component" value="Unassembled WGS sequence"/>
</dbReference>
<evidence type="ECO:0000313" key="2">
    <source>
        <dbReference type="Proteomes" id="UP000238350"/>
    </source>
</evidence>
<keyword evidence="2" id="KW-1185">Reference proteome</keyword>
<gene>
    <name evidence="1" type="ORF">B9G98_02425</name>
</gene>
<accession>A0A2T0FIJ3</accession>
<proteinExistence type="predicted"/>
<evidence type="ECO:0000313" key="1">
    <source>
        <dbReference type="EMBL" id="PRT54805.1"/>
    </source>
</evidence>
<dbReference type="AlphaFoldDB" id="A0A2T0FIJ3"/>
<organism evidence="1 2">
    <name type="scientific">Wickerhamiella sorbophila</name>
    <dbReference type="NCBI Taxonomy" id="45607"/>
    <lineage>
        <taxon>Eukaryota</taxon>
        <taxon>Fungi</taxon>
        <taxon>Dikarya</taxon>
        <taxon>Ascomycota</taxon>
        <taxon>Saccharomycotina</taxon>
        <taxon>Dipodascomycetes</taxon>
        <taxon>Dipodascales</taxon>
        <taxon>Trichomonascaceae</taxon>
        <taxon>Wickerhamiella</taxon>
    </lineage>
</organism>
<protein>
    <submittedName>
        <fullName evidence="1">Uncharacterized protein</fullName>
    </submittedName>
</protein>
<dbReference type="GeneID" id="36516173"/>
<dbReference type="RefSeq" id="XP_024664750.1">
    <property type="nucleotide sequence ID" value="XM_024808982.1"/>
</dbReference>
<sequence length="172" mass="18158">MSTLQDPLAKPVWPQISTELEEQLVAVLCNLLAPLGSVKEPASIPDLFSRVTVGFNSTMAAVEEHFGDGPKLEAIIVCRGDLEPMIYSPFGLASSAGQIRLVPLSKGSALKLSTSSGREATAIGIRSGVDAVTKLIGDVGYAQTNWAFASPQLLSRRPAKAKANNKKTKPVA</sequence>
<dbReference type="EMBL" id="NDIQ01000021">
    <property type="protein sequence ID" value="PRT54805.1"/>
    <property type="molecule type" value="Genomic_DNA"/>
</dbReference>
<name>A0A2T0FIJ3_9ASCO</name>
<dbReference type="OrthoDB" id="20109at2759"/>
<reference evidence="1 2" key="1">
    <citation type="submission" date="2017-04" db="EMBL/GenBank/DDBJ databases">
        <title>Genome sequencing of [Candida] sorbophila.</title>
        <authorList>
            <person name="Ahn J.O."/>
        </authorList>
    </citation>
    <scope>NUCLEOTIDE SEQUENCE [LARGE SCALE GENOMIC DNA]</scope>
    <source>
        <strain evidence="1 2">DS02</strain>
    </source>
</reference>